<sequence>MQQLIAFLFLLTGIAGPTEAFQDQLKSRIRRVYLSKRSEPLIHEDDTMEDKYGCVVDRCFLHLQSCANGKFGITGDEERQLLEVRCVIEFGTCATTCFNNYKTSVFKPTI</sequence>
<reference evidence="2 3" key="1">
    <citation type="journal article" date="2018" name="Nat. Ecol. Evol.">
        <title>Shark genomes provide insights into elasmobranch evolution and the origin of vertebrates.</title>
        <authorList>
            <person name="Hara Y"/>
            <person name="Yamaguchi K"/>
            <person name="Onimaru K"/>
            <person name="Kadota M"/>
            <person name="Koyanagi M"/>
            <person name="Keeley SD"/>
            <person name="Tatsumi K"/>
            <person name="Tanaka K"/>
            <person name="Motone F"/>
            <person name="Kageyama Y"/>
            <person name="Nozu R"/>
            <person name="Adachi N"/>
            <person name="Nishimura O"/>
            <person name="Nakagawa R"/>
            <person name="Tanegashima C"/>
            <person name="Kiyatake I"/>
            <person name="Matsumoto R"/>
            <person name="Murakumo K"/>
            <person name="Nishida K"/>
            <person name="Terakita A"/>
            <person name="Kuratani S"/>
            <person name="Sato K"/>
            <person name="Hyodo S Kuraku.S."/>
        </authorList>
    </citation>
    <scope>NUCLEOTIDE SEQUENCE [LARGE SCALE GENOMIC DNA]</scope>
</reference>
<gene>
    <name evidence="2" type="ORF">scyTo_0009211</name>
</gene>
<feature type="signal peptide" evidence="1">
    <location>
        <begin position="1"/>
        <end position="20"/>
    </location>
</feature>
<dbReference type="AlphaFoldDB" id="A0A401NIF4"/>
<evidence type="ECO:0000313" key="3">
    <source>
        <dbReference type="Proteomes" id="UP000288216"/>
    </source>
</evidence>
<protein>
    <submittedName>
        <fullName evidence="2">Uncharacterized protein</fullName>
    </submittedName>
</protein>
<feature type="chain" id="PRO_5019073461" evidence="1">
    <location>
        <begin position="21"/>
        <end position="110"/>
    </location>
</feature>
<accession>A0A401NIF4</accession>
<evidence type="ECO:0000313" key="2">
    <source>
        <dbReference type="EMBL" id="GCB60644.1"/>
    </source>
</evidence>
<comment type="caution">
    <text evidence="2">The sequence shown here is derived from an EMBL/GenBank/DDBJ whole genome shotgun (WGS) entry which is preliminary data.</text>
</comment>
<dbReference type="OMA" id="EPLIHED"/>
<dbReference type="OrthoDB" id="10297908at2759"/>
<dbReference type="Proteomes" id="UP000288216">
    <property type="component" value="Unassembled WGS sequence"/>
</dbReference>
<name>A0A401NIF4_SCYTO</name>
<organism evidence="2 3">
    <name type="scientific">Scyliorhinus torazame</name>
    <name type="common">Cloudy catshark</name>
    <name type="synonym">Catulus torazame</name>
    <dbReference type="NCBI Taxonomy" id="75743"/>
    <lineage>
        <taxon>Eukaryota</taxon>
        <taxon>Metazoa</taxon>
        <taxon>Chordata</taxon>
        <taxon>Craniata</taxon>
        <taxon>Vertebrata</taxon>
        <taxon>Chondrichthyes</taxon>
        <taxon>Elasmobranchii</taxon>
        <taxon>Galeomorphii</taxon>
        <taxon>Galeoidea</taxon>
        <taxon>Carcharhiniformes</taxon>
        <taxon>Scyliorhinidae</taxon>
        <taxon>Scyliorhinus</taxon>
    </lineage>
</organism>
<evidence type="ECO:0000256" key="1">
    <source>
        <dbReference type="SAM" id="SignalP"/>
    </source>
</evidence>
<proteinExistence type="predicted"/>
<keyword evidence="3" id="KW-1185">Reference proteome</keyword>
<dbReference type="EMBL" id="BFAA01003699">
    <property type="protein sequence ID" value="GCB60644.1"/>
    <property type="molecule type" value="Genomic_DNA"/>
</dbReference>
<keyword evidence="1" id="KW-0732">Signal</keyword>